<proteinExistence type="predicted"/>
<feature type="compositionally biased region" description="Basic residues" evidence="1">
    <location>
        <begin position="56"/>
        <end position="71"/>
    </location>
</feature>
<sequence>MGHSCFWSSEKSSSVAKAAEANKQIAKSRAILFSELEKRKLGFILKMRMLRGRLNTRSRDRRLRPSAHKMMRKETTATHFCE</sequence>
<organism evidence="2 3">
    <name type="scientific">Nephila pilipes</name>
    <name type="common">Giant wood spider</name>
    <name type="synonym">Nephila maculata</name>
    <dbReference type="NCBI Taxonomy" id="299642"/>
    <lineage>
        <taxon>Eukaryota</taxon>
        <taxon>Metazoa</taxon>
        <taxon>Ecdysozoa</taxon>
        <taxon>Arthropoda</taxon>
        <taxon>Chelicerata</taxon>
        <taxon>Arachnida</taxon>
        <taxon>Araneae</taxon>
        <taxon>Araneomorphae</taxon>
        <taxon>Entelegynae</taxon>
        <taxon>Araneoidea</taxon>
        <taxon>Nephilidae</taxon>
        <taxon>Nephila</taxon>
    </lineage>
</organism>
<dbReference type="AlphaFoldDB" id="A0A8X6PS38"/>
<evidence type="ECO:0000313" key="2">
    <source>
        <dbReference type="EMBL" id="GFT82777.1"/>
    </source>
</evidence>
<keyword evidence="3" id="KW-1185">Reference proteome</keyword>
<reference evidence="2" key="1">
    <citation type="submission" date="2020-08" db="EMBL/GenBank/DDBJ databases">
        <title>Multicomponent nature underlies the extraordinary mechanical properties of spider dragline silk.</title>
        <authorList>
            <person name="Kono N."/>
            <person name="Nakamura H."/>
            <person name="Mori M."/>
            <person name="Yoshida Y."/>
            <person name="Ohtoshi R."/>
            <person name="Malay A.D."/>
            <person name="Moran D.A.P."/>
            <person name="Tomita M."/>
            <person name="Numata K."/>
            <person name="Arakawa K."/>
        </authorList>
    </citation>
    <scope>NUCLEOTIDE SEQUENCE</scope>
</reference>
<dbReference type="EMBL" id="BMAW01072403">
    <property type="protein sequence ID" value="GFT82777.1"/>
    <property type="molecule type" value="Genomic_DNA"/>
</dbReference>
<feature type="compositionally biased region" description="Basic and acidic residues" evidence="1">
    <location>
        <begin position="72"/>
        <end position="82"/>
    </location>
</feature>
<dbReference type="Proteomes" id="UP000887013">
    <property type="component" value="Unassembled WGS sequence"/>
</dbReference>
<evidence type="ECO:0000313" key="3">
    <source>
        <dbReference type="Proteomes" id="UP000887013"/>
    </source>
</evidence>
<accession>A0A8X6PS38</accession>
<feature type="region of interest" description="Disordered" evidence="1">
    <location>
        <begin position="56"/>
        <end position="82"/>
    </location>
</feature>
<protein>
    <submittedName>
        <fullName evidence="2">Uncharacterized protein</fullName>
    </submittedName>
</protein>
<name>A0A8X6PS38_NEPPI</name>
<gene>
    <name evidence="2" type="ORF">NPIL_484941</name>
</gene>
<evidence type="ECO:0000256" key="1">
    <source>
        <dbReference type="SAM" id="MobiDB-lite"/>
    </source>
</evidence>
<comment type="caution">
    <text evidence="2">The sequence shown here is derived from an EMBL/GenBank/DDBJ whole genome shotgun (WGS) entry which is preliminary data.</text>
</comment>